<comment type="caution">
    <text evidence="1">The sequence shown here is derived from an EMBL/GenBank/DDBJ whole genome shotgun (WGS) entry which is preliminary data.</text>
</comment>
<dbReference type="EMBL" id="JAQAGZ010000001">
    <property type="protein sequence ID" value="MCZ8510857.1"/>
    <property type="molecule type" value="Genomic_DNA"/>
</dbReference>
<keyword evidence="2" id="KW-1185">Reference proteome</keyword>
<organism evidence="1 2">
    <name type="scientific">Paenibacillus gyeongsangnamensis</name>
    <dbReference type="NCBI Taxonomy" id="3388067"/>
    <lineage>
        <taxon>Bacteria</taxon>
        <taxon>Bacillati</taxon>
        <taxon>Bacillota</taxon>
        <taxon>Bacilli</taxon>
        <taxon>Bacillales</taxon>
        <taxon>Paenibacillaceae</taxon>
        <taxon>Paenibacillus</taxon>
    </lineage>
</organism>
<protein>
    <submittedName>
        <fullName evidence="1">Uncharacterized protein</fullName>
    </submittedName>
</protein>
<sequence length="101" mass="11556">MPIELYVERVEPMHSFEFRWHPFTVDSSADLSNEPTTLVSFEIEEIIGGTRLTIIESGFDQIPAARRELAFRANEQSWPTQAYLVEKYLAGAIDLLPRDGK</sequence>
<gene>
    <name evidence="1" type="ORF">O9H85_00050</name>
</gene>
<proteinExistence type="predicted"/>
<dbReference type="SUPFAM" id="SSF55961">
    <property type="entry name" value="Bet v1-like"/>
    <property type="match status" value="1"/>
</dbReference>
<evidence type="ECO:0000313" key="1">
    <source>
        <dbReference type="EMBL" id="MCZ8510857.1"/>
    </source>
</evidence>
<dbReference type="RefSeq" id="WP_269879233.1">
    <property type="nucleotide sequence ID" value="NZ_JAQAGZ010000001.1"/>
</dbReference>
<dbReference type="InterPro" id="IPR023393">
    <property type="entry name" value="START-like_dom_sf"/>
</dbReference>
<accession>A0ABT4Q221</accession>
<reference evidence="1 2" key="1">
    <citation type="submission" date="2022-12" db="EMBL/GenBank/DDBJ databases">
        <title>Draft genome sequence of Paenibacillus sp. dW9.</title>
        <authorList>
            <person name="Choi E.-W."/>
            <person name="Kim D.-U."/>
        </authorList>
    </citation>
    <scope>NUCLEOTIDE SEQUENCE [LARGE SCALE GENOMIC DNA]</scope>
    <source>
        <strain evidence="2">dW9</strain>
    </source>
</reference>
<name>A0ABT4Q221_9BACL</name>
<dbReference type="Gene3D" id="3.30.530.20">
    <property type="match status" value="1"/>
</dbReference>
<dbReference type="Proteomes" id="UP001527882">
    <property type="component" value="Unassembled WGS sequence"/>
</dbReference>
<evidence type="ECO:0000313" key="2">
    <source>
        <dbReference type="Proteomes" id="UP001527882"/>
    </source>
</evidence>